<keyword evidence="3" id="KW-1185">Reference proteome</keyword>
<evidence type="ECO:0000313" key="2">
    <source>
        <dbReference type="EMBL" id="SFV34644.1"/>
    </source>
</evidence>
<evidence type="ECO:0000256" key="1">
    <source>
        <dbReference type="SAM" id="SignalP"/>
    </source>
</evidence>
<dbReference type="InterPro" id="IPR008928">
    <property type="entry name" value="6-hairpin_glycosidase_sf"/>
</dbReference>
<feature type="chain" id="PRO_5011511038" description="Glycosyl hydrolase family 65, N-terminal domain" evidence="1">
    <location>
        <begin position="24"/>
        <end position="715"/>
    </location>
</feature>
<reference evidence="3" key="1">
    <citation type="submission" date="2016-10" db="EMBL/GenBank/DDBJ databases">
        <authorList>
            <person name="Varghese N."/>
            <person name="Submissions S."/>
        </authorList>
    </citation>
    <scope>NUCLEOTIDE SEQUENCE [LARGE SCALE GENOMIC DNA]</scope>
    <source>
        <strain evidence="3">DSM 14807</strain>
    </source>
</reference>
<name>A0A1I7NJ06_9BACT</name>
<dbReference type="EMBL" id="FPCJ01000001">
    <property type="protein sequence ID" value="SFV34644.1"/>
    <property type="molecule type" value="Genomic_DNA"/>
</dbReference>
<dbReference type="Gene3D" id="1.50.10.10">
    <property type="match status" value="1"/>
</dbReference>
<protein>
    <recommendedName>
        <fullName evidence="4">Glycosyl hydrolase family 65, N-terminal domain</fullName>
    </recommendedName>
</protein>
<dbReference type="Proteomes" id="UP000199537">
    <property type="component" value="Unassembled WGS sequence"/>
</dbReference>
<dbReference type="SUPFAM" id="SSF48208">
    <property type="entry name" value="Six-hairpin glycosidases"/>
    <property type="match status" value="1"/>
</dbReference>
<gene>
    <name evidence="2" type="ORF">SAMN05660895_2055</name>
</gene>
<dbReference type="AlphaFoldDB" id="A0A1I7NJ06"/>
<dbReference type="STRING" id="1393122.SAMN05660895_2055"/>
<keyword evidence="1" id="KW-0732">Signal</keyword>
<proteinExistence type="predicted"/>
<evidence type="ECO:0008006" key="4">
    <source>
        <dbReference type="Google" id="ProtNLM"/>
    </source>
</evidence>
<evidence type="ECO:0000313" key="3">
    <source>
        <dbReference type="Proteomes" id="UP000199537"/>
    </source>
</evidence>
<accession>A0A1I7NJ06</accession>
<organism evidence="2 3">
    <name type="scientific">Thermoflavifilum thermophilum</name>
    <dbReference type="NCBI Taxonomy" id="1393122"/>
    <lineage>
        <taxon>Bacteria</taxon>
        <taxon>Pseudomonadati</taxon>
        <taxon>Bacteroidota</taxon>
        <taxon>Chitinophagia</taxon>
        <taxon>Chitinophagales</taxon>
        <taxon>Chitinophagaceae</taxon>
        <taxon>Thermoflavifilum</taxon>
    </lineage>
</organism>
<sequence>MMHVFLRYGCMLLAIGICLPAKAQESFNRKTWVQRHNIRIQSFDSLGSLTVGNGQFAFTVDITGLQSFPDAYLHGVPLGTLSDWGWHSFPNDSNYTIEEATRWLPSCQNRLIPYALQFDTGRAARAANYLRANPQRIHLGLFGLHFYDSSHHRINLSQIKNVDETLDMWSGQITSRFTVQSKPVKVTTYCHQQKDLIATQVITPLWHTHQAELYLYLPYPSAQAVSPGYDTGHVQDYITQVIHQSNCELILKEQIDTTIYYVYLKTEQPAHFVSQQAHLWRIIPTSNTTDTFRCSVWFTPKLFDTYVPDFAETAMSSRQGWADYWNKGGYIDFSHCTDPRAFELERRMITSLYLTRAQCAGVYPPQETGLTYNSWYGKFHLEMYGWHILHFALWGHPEIVERSLQWFAKVLPEARHTAAIQGFKGVRWQKMTDPSGRRSPSSVGELLIWQQPNVIFLADMLYRITHDARILHQYQNLVFETADFMASFAHLDSTDHLYHLCHPLIPAQEIFHAEQTDDPAFELNEWYVGLQIAQQWRKRLHLSPNPYWQDVMDHLAPLPVKDSLYLPEAHATEAYTQDTFRRDHPIVLGILGMLPWTKKVNLPIMNHTFDEVMKKWNWKTTWGWDFPMMAMTATRLGRPEDAIRALLMPVQKNTYLINGHNYQDQRLRVYLPGNGGLLTALAFMAAGYDGATTTCPGFPHNGKWNIRWSGLYRLW</sequence>
<dbReference type="InterPro" id="IPR012341">
    <property type="entry name" value="6hp_glycosidase-like_sf"/>
</dbReference>
<dbReference type="GO" id="GO:0005975">
    <property type="term" value="P:carbohydrate metabolic process"/>
    <property type="evidence" value="ECO:0007669"/>
    <property type="project" value="InterPro"/>
</dbReference>
<feature type="signal peptide" evidence="1">
    <location>
        <begin position="1"/>
        <end position="23"/>
    </location>
</feature>